<name>A0ABX9K672_9BACT</name>
<feature type="region of interest" description="Disordered" evidence="1">
    <location>
        <begin position="115"/>
        <end position="175"/>
    </location>
</feature>
<proteinExistence type="predicted"/>
<evidence type="ECO:0000256" key="1">
    <source>
        <dbReference type="SAM" id="MobiDB-lite"/>
    </source>
</evidence>
<dbReference type="Proteomes" id="UP000256345">
    <property type="component" value="Unassembled WGS sequence"/>
</dbReference>
<accession>A0ABX9K672</accession>
<evidence type="ECO:0000313" key="2">
    <source>
        <dbReference type="EMBL" id="REG34332.1"/>
    </source>
</evidence>
<gene>
    <name evidence="2" type="ORF">ATI61_103225</name>
</gene>
<dbReference type="RefSeq" id="WP_047856072.1">
    <property type="nucleotide sequence ID" value="NZ_CP011509.1"/>
</dbReference>
<evidence type="ECO:0000313" key="3">
    <source>
        <dbReference type="Proteomes" id="UP000256345"/>
    </source>
</evidence>
<reference evidence="2 3" key="1">
    <citation type="submission" date="2018-08" db="EMBL/GenBank/DDBJ databases">
        <title>Genomic Encyclopedia of Archaeal and Bacterial Type Strains, Phase II (KMG-II): from individual species to whole genera.</title>
        <authorList>
            <person name="Goeker M."/>
        </authorList>
    </citation>
    <scope>NUCLEOTIDE SEQUENCE [LARGE SCALE GENOMIC DNA]</scope>
    <source>
        <strain evidence="2 3">DSM 2261</strain>
    </source>
</reference>
<organism evidence="2 3">
    <name type="scientific">Archangium gephyra</name>
    <dbReference type="NCBI Taxonomy" id="48"/>
    <lineage>
        <taxon>Bacteria</taxon>
        <taxon>Pseudomonadati</taxon>
        <taxon>Myxococcota</taxon>
        <taxon>Myxococcia</taxon>
        <taxon>Myxococcales</taxon>
        <taxon>Cystobacterineae</taxon>
        <taxon>Archangiaceae</taxon>
        <taxon>Archangium</taxon>
    </lineage>
</organism>
<keyword evidence="3" id="KW-1185">Reference proteome</keyword>
<sequence length="175" mass="18980">MFKVSQQQMALLTRSSAHDFEDRMVRYLGERFPLRCGSMDSWSLLRLVQRGVARAATHGITVEKDVRGFIELMCALGEGFDADPQLPGVSEVLGKEGPKTPAAKVEQLRELASEHLAQTPTAPADEATRKEASAAMKEPPAGETGVQFSDRTPAGKPVAPCPGKPVRKRIFSFSG</sequence>
<feature type="compositionally biased region" description="Basic residues" evidence="1">
    <location>
        <begin position="165"/>
        <end position="175"/>
    </location>
</feature>
<dbReference type="EMBL" id="QUMU01000003">
    <property type="protein sequence ID" value="REG34332.1"/>
    <property type="molecule type" value="Genomic_DNA"/>
</dbReference>
<comment type="caution">
    <text evidence="2">The sequence shown here is derived from an EMBL/GenBank/DDBJ whole genome shotgun (WGS) entry which is preliminary data.</text>
</comment>
<protein>
    <submittedName>
        <fullName evidence="2">Uncharacterized protein</fullName>
    </submittedName>
</protein>